<comment type="caution">
    <text evidence="2">The sequence shown here is derived from an EMBL/GenBank/DDBJ whole genome shotgun (WGS) entry which is preliminary data.</text>
</comment>
<protein>
    <recommendedName>
        <fullName evidence="1">NB-ARC domain-containing protein</fullName>
    </recommendedName>
</protein>
<sequence length="834" mass="94576">MRQLSLNSVFFVQSQLFPRLDLQNWLSGFSFESKLSFRIFDMFPPVTEDVPIRHQTGEFGNAFENLVSMVSMEEGIGEAMSTIREAISSNWRGLLRDAASISGFVVLNSRNESEVIENIAENVTRLLDKTDLFVTDNPVGVQSRVQDMIQLLDLKLSNDVILIGMWGMGGIGKTTIAKAIYNEIGRDFGDRSFLANIREVWGQDAGQVSLQKQLLFDICKETKTMIHNIESGKNILMERLCHKSILLVLDDVNEMDQLNAFCGSRKWFGAGSRIIITTRDKRILMGNRGTKAVEGLVLKLPSTNTKCLKTKAFKKMRRLRLLHLAGVELVGDFEYLSKDLRWLCWHGFPLTCIPTNFYQGNLVSMEIEYSNIKHVWQEAQLMEKLKILNLSHSRCLMQTPDFSNLPNLEKLILVDCPRLFEVSHTIGHLNKILLINLKNCVNLRTLPRSIYQLKSLKALILSGCLMIDKLEEDLEQMESLITLIADKTAITRMPFSIVRSKSIGYISLCGYEGFSRDVFPSLIWSWMSPKNNFSSLVEASTSTSTLVSLNVPKSNSYNLLSISKDLPKLQSLWVECDSELQLSRHVSSILAALYASNCEELESTATTSQVPNMITSTLFECRSQMHFSESKNSSKSLLIQMGMNCQVTDFLRDNILQNMTIWHDDGCLLPGDNYPSWLTFNCEDSSVIFEVPQVNGHNLKTIMCIVHYSAPDNITSDGLKNVMVINYTKTTIQLYKRDALASFEDEEWQRVVSNIEPGNKVEVVLVFGSRFIVQKTTIYLIYDEAIDEKTGHCPAPDKNVIFSGDQSICTVECIFPQVESMGDFKQKQKRRKFE</sequence>
<evidence type="ECO:0000313" key="2">
    <source>
        <dbReference type="EMBL" id="KAK7349946.1"/>
    </source>
</evidence>
<organism evidence="2 3">
    <name type="scientific">Canavalia gladiata</name>
    <name type="common">Sword bean</name>
    <name type="synonym">Dolichos gladiatus</name>
    <dbReference type="NCBI Taxonomy" id="3824"/>
    <lineage>
        <taxon>Eukaryota</taxon>
        <taxon>Viridiplantae</taxon>
        <taxon>Streptophyta</taxon>
        <taxon>Embryophyta</taxon>
        <taxon>Tracheophyta</taxon>
        <taxon>Spermatophyta</taxon>
        <taxon>Magnoliopsida</taxon>
        <taxon>eudicotyledons</taxon>
        <taxon>Gunneridae</taxon>
        <taxon>Pentapetalae</taxon>
        <taxon>rosids</taxon>
        <taxon>fabids</taxon>
        <taxon>Fabales</taxon>
        <taxon>Fabaceae</taxon>
        <taxon>Papilionoideae</taxon>
        <taxon>50 kb inversion clade</taxon>
        <taxon>NPAAA clade</taxon>
        <taxon>indigoferoid/millettioid clade</taxon>
        <taxon>Phaseoleae</taxon>
        <taxon>Canavalia</taxon>
    </lineage>
</organism>
<dbReference type="Pfam" id="PF00931">
    <property type="entry name" value="NB-ARC"/>
    <property type="match status" value="1"/>
</dbReference>
<proteinExistence type="predicted"/>
<evidence type="ECO:0000313" key="3">
    <source>
        <dbReference type="Proteomes" id="UP001367508"/>
    </source>
</evidence>
<dbReference type="GO" id="GO:0006952">
    <property type="term" value="P:defense response"/>
    <property type="evidence" value="ECO:0007669"/>
    <property type="project" value="InterPro"/>
</dbReference>
<dbReference type="PRINTS" id="PR00364">
    <property type="entry name" value="DISEASERSIST"/>
</dbReference>
<dbReference type="Gene3D" id="3.80.10.10">
    <property type="entry name" value="Ribonuclease Inhibitor"/>
    <property type="match status" value="1"/>
</dbReference>
<dbReference type="InterPro" id="IPR002182">
    <property type="entry name" value="NB-ARC"/>
</dbReference>
<feature type="domain" description="NB-ARC" evidence="1">
    <location>
        <begin position="150"/>
        <end position="283"/>
    </location>
</feature>
<dbReference type="GO" id="GO:0043531">
    <property type="term" value="F:ADP binding"/>
    <property type="evidence" value="ECO:0007669"/>
    <property type="project" value="InterPro"/>
</dbReference>
<dbReference type="PANTHER" id="PTHR11017">
    <property type="entry name" value="LEUCINE-RICH REPEAT-CONTAINING PROTEIN"/>
    <property type="match status" value="1"/>
</dbReference>
<dbReference type="InterPro" id="IPR032675">
    <property type="entry name" value="LRR_dom_sf"/>
</dbReference>
<keyword evidence="3" id="KW-1185">Reference proteome</keyword>
<name>A0AAN9M9I1_CANGL</name>
<dbReference type="InterPro" id="IPR044974">
    <property type="entry name" value="Disease_R_plants"/>
</dbReference>
<gene>
    <name evidence="2" type="ORF">VNO77_07868</name>
</gene>
<dbReference type="AlphaFoldDB" id="A0AAN9M9I1"/>
<dbReference type="PANTHER" id="PTHR11017:SF271">
    <property type="entry name" value="DISEASE RESISTANCE PROTEIN (TIR-NBS-LRR CLASS) FAMILY"/>
    <property type="match status" value="1"/>
</dbReference>
<reference evidence="2 3" key="1">
    <citation type="submission" date="2024-01" db="EMBL/GenBank/DDBJ databases">
        <title>The genomes of 5 underutilized Papilionoideae crops provide insights into root nodulation and disease resistanc.</title>
        <authorList>
            <person name="Jiang F."/>
        </authorList>
    </citation>
    <scope>NUCLEOTIDE SEQUENCE [LARGE SCALE GENOMIC DNA]</scope>
    <source>
        <strain evidence="2">LVBAO_FW01</strain>
        <tissue evidence="2">Leaves</tissue>
    </source>
</reference>
<accession>A0AAN9M9I1</accession>
<evidence type="ECO:0000259" key="1">
    <source>
        <dbReference type="Pfam" id="PF00931"/>
    </source>
</evidence>
<dbReference type="Gene3D" id="3.40.50.300">
    <property type="entry name" value="P-loop containing nucleotide triphosphate hydrolases"/>
    <property type="match status" value="1"/>
</dbReference>
<dbReference type="SUPFAM" id="SSF52540">
    <property type="entry name" value="P-loop containing nucleoside triphosphate hydrolases"/>
    <property type="match status" value="1"/>
</dbReference>
<dbReference type="SUPFAM" id="SSF52058">
    <property type="entry name" value="L domain-like"/>
    <property type="match status" value="1"/>
</dbReference>
<dbReference type="Proteomes" id="UP001367508">
    <property type="component" value="Unassembled WGS sequence"/>
</dbReference>
<dbReference type="InterPro" id="IPR027417">
    <property type="entry name" value="P-loop_NTPase"/>
</dbReference>
<dbReference type="EMBL" id="JAYMYQ010000002">
    <property type="protein sequence ID" value="KAK7349946.1"/>
    <property type="molecule type" value="Genomic_DNA"/>
</dbReference>